<dbReference type="Proteomes" id="UP001060012">
    <property type="component" value="Chromosome"/>
</dbReference>
<dbReference type="EMBL" id="CP100595">
    <property type="protein sequence ID" value="UTJ05768.1"/>
    <property type="molecule type" value="Genomic_DNA"/>
</dbReference>
<sequence length="180" mass="21027">MSDIRVKKAFTLIELIIVIVIVSATYFLVFSTNSFNTQTNNKKISLENLKNSLLNTYEFSQKLEFLCIDDSFDCYAKVDGLVSEEKIVSAFFSQKPEIYEYEAIQTLKEFDEIRINDVDYDVVFKFSINNDFKTNEFILDTQEDKVYIFNSIYDKPSIYDSLSDAFEIFNKNIVEVKDAF</sequence>
<feature type="transmembrane region" description="Helical" evidence="1">
    <location>
        <begin position="12"/>
        <end position="30"/>
    </location>
</feature>
<keyword evidence="1" id="KW-0812">Transmembrane</keyword>
<evidence type="ECO:0000313" key="2">
    <source>
        <dbReference type="EMBL" id="UTJ05768.1"/>
    </source>
</evidence>
<organism evidence="2 3">
    <name type="scientific">Arcobacter roscoffensis</name>
    <dbReference type="NCBI Taxonomy" id="2961520"/>
    <lineage>
        <taxon>Bacteria</taxon>
        <taxon>Pseudomonadati</taxon>
        <taxon>Campylobacterota</taxon>
        <taxon>Epsilonproteobacteria</taxon>
        <taxon>Campylobacterales</taxon>
        <taxon>Arcobacteraceae</taxon>
        <taxon>Arcobacter</taxon>
    </lineage>
</organism>
<accession>A0ABY5E4W5</accession>
<evidence type="ECO:0000313" key="3">
    <source>
        <dbReference type="Proteomes" id="UP001060012"/>
    </source>
</evidence>
<gene>
    <name evidence="2" type="ORF">NJU99_10950</name>
</gene>
<dbReference type="NCBIfam" id="TIGR02532">
    <property type="entry name" value="IV_pilin_GFxxxE"/>
    <property type="match status" value="1"/>
</dbReference>
<evidence type="ECO:0000256" key="1">
    <source>
        <dbReference type="SAM" id="Phobius"/>
    </source>
</evidence>
<name>A0ABY5E4W5_9BACT</name>
<keyword evidence="3" id="KW-1185">Reference proteome</keyword>
<proteinExistence type="predicted"/>
<reference evidence="2" key="1">
    <citation type="submission" date="2022-07" db="EMBL/GenBank/DDBJ databases">
        <title>Arcobacter roscoffensis sp. nov., a marine bacterium isolated from coastal seawater collected from Roscoff, France.</title>
        <authorList>
            <person name="Pascual J."/>
            <person name="Lepeaux C."/>
            <person name="Methner A."/>
            <person name="Overmann J."/>
        </authorList>
    </citation>
    <scope>NUCLEOTIDE SEQUENCE</scope>
    <source>
        <strain evidence="2">ARW1-2F2</strain>
    </source>
</reference>
<keyword evidence="1" id="KW-1133">Transmembrane helix</keyword>
<keyword evidence="1" id="KW-0472">Membrane</keyword>
<protein>
    <submittedName>
        <fullName evidence="2">Prepilin-type N-terminal cleavage/methylation domain-containing protein</fullName>
    </submittedName>
</protein>
<dbReference type="InterPro" id="IPR012902">
    <property type="entry name" value="N_methyl_site"/>
</dbReference>
<dbReference type="RefSeq" id="WP_254575949.1">
    <property type="nucleotide sequence ID" value="NZ_CP100595.1"/>
</dbReference>
<dbReference type="Pfam" id="PF07963">
    <property type="entry name" value="N_methyl"/>
    <property type="match status" value="1"/>
</dbReference>